<keyword evidence="5" id="KW-0378">Hydrolase</keyword>
<proteinExistence type="inferred from homology"/>
<sequence length="794" mass="92132">MFKITCSVRTLVEFVYLCGDLVRPFHDVQRAQEGAKIHRLLQRSSKDHYEAEVAFRHTTILDDICFEVEGRADGVIHRNDEIIIDEIKTTDVPYDEIMEDGMPVHWAQAKCYAYFYCVKHPRDTILISLTYYQMAEARTKIFEKAFTFAQLETFYFDLLKQYQKWALFAKQHKQVRQISIKTLTFPFAQYRSGQRDLAVATYKTILDQKVLFAQAPTGIGKTISTLFPAVKALGEDKADRIFYVSAKTLTQKVAVDALDKMRIQGLQIKSIVIAAKDKCCLMEEKNCDPEICPYAKGYYDRLHEAMYALLTQSDHYELEGLRAFGKAWQLCPFELSLDLSLYCDVIIGDYNYVFDPQVYLKRFFQEQKERIVLLVDEAHNLVDRARMMFTKRLSKKMIQSAYASVPKAKRKLRKALALCKEEMEQLEQEREGRFHSEWEIRESLQASYEAVIEPGEHYLKETPLSNDDAFTTLYFELLAFKRIQELADDHFIYLSEKEDDDFIYEIFCLDPSSLLKKRMDEVCATILFSATLTPVSYFEQLLVGHNENRKLMLRSPFPSEHLYIAIQDCISTRYKDRLHTSAAIAELIFSAISMKTGNYMVFFPSYQYLQILYDLFRELYPQIPLLKQESGMTETEKTAFLARFMENREKTLLGFCVLGGMYGEGIDLQSDALIGCIIVGVGLPQVSERQELLKEYFDDTMEMGFAYAYICPGMSKVLQACGRVIRSEQDQGLLLLIDDRYRLPQWNALLPAHYRHYQVVHSPIALMKQLKRFWADPLLPAHKLGTEKERGNGD</sequence>
<dbReference type="Pfam" id="PF00270">
    <property type="entry name" value="DEAD"/>
    <property type="match status" value="1"/>
</dbReference>
<keyword evidence="11" id="KW-0234">DNA repair</keyword>
<accession>A0ABT1SKY0</accession>
<evidence type="ECO:0000256" key="1">
    <source>
        <dbReference type="ARBA" id="ARBA00022485"/>
    </source>
</evidence>
<evidence type="ECO:0000256" key="4">
    <source>
        <dbReference type="ARBA" id="ARBA00022763"/>
    </source>
</evidence>
<evidence type="ECO:0000256" key="6">
    <source>
        <dbReference type="ARBA" id="ARBA00022806"/>
    </source>
</evidence>
<dbReference type="Gene3D" id="1.10.275.40">
    <property type="match status" value="1"/>
</dbReference>
<keyword evidence="16" id="KW-1185">Reference proteome</keyword>
<protein>
    <submittedName>
        <fullName evidence="15">ATP-dependent DNA helicase</fullName>
    </submittedName>
</protein>
<dbReference type="InterPro" id="IPR010614">
    <property type="entry name" value="RAD3-like_helicase_DEAD"/>
</dbReference>
<dbReference type="PANTHER" id="PTHR11472">
    <property type="entry name" value="DNA REPAIR DEAD HELICASE RAD3/XP-D SUBFAMILY MEMBER"/>
    <property type="match status" value="1"/>
</dbReference>
<evidence type="ECO:0000256" key="9">
    <source>
        <dbReference type="ARBA" id="ARBA00023014"/>
    </source>
</evidence>
<evidence type="ECO:0000259" key="14">
    <source>
        <dbReference type="PROSITE" id="PS51193"/>
    </source>
</evidence>
<dbReference type="InterPro" id="IPR045028">
    <property type="entry name" value="DinG/Rad3-like"/>
</dbReference>
<dbReference type="SMART" id="SM00491">
    <property type="entry name" value="HELICc2"/>
    <property type="match status" value="1"/>
</dbReference>
<evidence type="ECO:0000256" key="3">
    <source>
        <dbReference type="ARBA" id="ARBA00022741"/>
    </source>
</evidence>
<keyword evidence="10" id="KW-0238">DNA-binding</keyword>
<dbReference type="Pfam" id="PF13307">
    <property type="entry name" value="Helicase_C_2"/>
    <property type="match status" value="1"/>
</dbReference>
<keyword evidence="12" id="KW-0413">Isomerase</keyword>
<dbReference type="Proteomes" id="UP001524435">
    <property type="component" value="Unassembled WGS sequence"/>
</dbReference>
<dbReference type="PROSITE" id="PS51193">
    <property type="entry name" value="HELICASE_ATP_BIND_2"/>
    <property type="match status" value="1"/>
</dbReference>
<dbReference type="InterPro" id="IPR042493">
    <property type="entry name" value="XPD_DNA_FeS"/>
</dbReference>
<keyword evidence="9" id="KW-0411">Iron-sulfur</keyword>
<dbReference type="RefSeq" id="WP_256197800.1">
    <property type="nucleotide sequence ID" value="NZ_JANGCH010000007.1"/>
</dbReference>
<gene>
    <name evidence="15" type="ORF">NE663_06385</name>
</gene>
<dbReference type="SMART" id="SM00488">
    <property type="entry name" value="DEXDc2"/>
    <property type="match status" value="1"/>
</dbReference>
<evidence type="ECO:0000313" key="15">
    <source>
        <dbReference type="EMBL" id="MCQ5121887.1"/>
    </source>
</evidence>
<dbReference type="PANTHER" id="PTHR11472:SF34">
    <property type="entry name" value="REGULATOR OF TELOMERE ELONGATION HELICASE 1"/>
    <property type="match status" value="1"/>
</dbReference>
<evidence type="ECO:0000256" key="11">
    <source>
        <dbReference type="ARBA" id="ARBA00023204"/>
    </source>
</evidence>
<keyword evidence="1" id="KW-0004">4Fe-4S</keyword>
<dbReference type="InterPro" id="IPR014013">
    <property type="entry name" value="Helic_SF1/SF2_ATP-bd_DinG/Rad3"/>
</dbReference>
<keyword evidence="6 15" id="KW-0347">Helicase</keyword>
<keyword evidence="8" id="KW-0408">Iron</keyword>
<name>A0ABT1SKY0_9FIRM</name>
<evidence type="ECO:0000256" key="5">
    <source>
        <dbReference type="ARBA" id="ARBA00022801"/>
    </source>
</evidence>
<organism evidence="15 16">
    <name type="scientific">Massilicoli timonensis</name>
    <dbReference type="NCBI Taxonomy" id="2015901"/>
    <lineage>
        <taxon>Bacteria</taxon>
        <taxon>Bacillati</taxon>
        <taxon>Bacillota</taxon>
        <taxon>Erysipelotrichia</taxon>
        <taxon>Erysipelotrichales</taxon>
        <taxon>Erysipelotrichaceae</taxon>
        <taxon>Massilicoli</taxon>
    </lineage>
</organism>
<feature type="domain" description="Helicase ATP-binding" evidence="14">
    <location>
        <begin position="180"/>
        <end position="430"/>
    </location>
</feature>
<dbReference type="Gene3D" id="3.40.50.300">
    <property type="entry name" value="P-loop containing nucleotide triphosphate hydrolases"/>
    <property type="match status" value="2"/>
</dbReference>
<evidence type="ECO:0000256" key="13">
    <source>
        <dbReference type="ARBA" id="ARBA00038058"/>
    </source>
</evidence>
<keyword evidence="3" id="KW-0547">Nucleotide-binding</keyword>
<dbReference type="GO" id="GO:0004386">
    <property type="term" value="F:helicase activity"/>
    <property type="evidence" value="ECO:0007669"/>
    <property type="project" value="UniProtKB-KW"/>
</dbReference>
<dbReference type="Gene3D" id="3.90.320.10">
    <property type="match status" value="1"/>
</dbReference>
<comment type="similarity">
    <text evidence="13">Belongs to the helicase family. DinG subfamily.</text>
</comment>
<dbReference type="InterPro" id="IPR011604">
    <property type="entry name" value="PDDEXK-like_dom_sf"/>
</dbReference>
<dbReference type="InterPro" id="IPR006554">
    <property type="entry name" value="Helicase-like_DEXD_c2"/>
</dbReference>
<reference evidence="15 16" key="1">
    <citation type="submission" date="2022-06" db="EMBL/GenBank/DDBJ databases">
        <title>Isolation of gut microbiota from human fecal samples.</title>
        <authorList>
            <person name="Pamer E.G."/>
            <person name="Barat B."/>
            <person name="Waligurski E."/>
            <person name="Medina S."/>
            <person name="Paddock L."/>
            <person name="Mostad J."/>
        </authorList>
    </citation>
    <scope>NUCLEOTIDE SEQUENCE [LARGE SCALE GENOMIC DNA]</scope>
    <source>
        <strain evidence="15 16">DFI.6.1</strain>
    </source>
</reference>
<evidence type="ECO:0000256" key="10">
    <source>
        <dbReference type="ARBA" id="ARBA00023125"/>
    </source>
</evidence>
<evidence type="ECO:0000313" key="16">
    <source>
        <dbReference type="Proteomes" id="UP001524435"/>
    </source>
</evidence>
<evidence type="ECO:0000256" key="2">
    <source>
        <dbReference type="ARBA" id="ARBA00022723"/>
    </source>
</evidence>
<dbReference type="EMBL" id="JANGCH010000007">
    <property type="protein sequence ID" value="MCQ5121887.1"/>
    <property type="molecule type" value="Genomic_DNA"/>
</dbReference>
<keyword evidence="4" id="KW-0227">DNA damage</keyword>
<evidence type="ECO:0000256" key="7">
    <source>
        <dbReference type="ARBA" id="ARBA00022840"/>
    </source>
</evidence>
<keyword evidence="7" id="KW-0067">ATP-binding</keyword>
<dbReference type="InterPro" id="IPR027417">
    <property type="entry name" value="P-loop_NTPase"/>
</dbReference>
<keyword evidence="2" id="KW-0479">Metal-binding</keyword>
<evidence type="ECO:0000256" key="12">
    <source>
        <dbReference type="ARBA" id="ARBA00023235"/>
    </source>
</evidence>
<dbReference type="InterPro" id="IPR006555">
    <property type="entry name" value="ATP-dep_Helicase_C"/>
</dbReference>
<dbReference type="SUPFAM" id="SSF52540">
    <property type="entry name" value="P-loop containing nucleoside triphosphate hydrolases"/>
    <property type="match status" value="2"/>
</dbReference>
<comment type="caution">
    <text evidence="15">The sequence shown here is derived from an EMBL/GenBank/DDBJ whole genome shotgun (WGS) entry which is preliminary data.</text>
</comment>
<dbReference type="Pfam" id="PF06733">
    <property type="entry name" value="DEAD_2"/>
    <property type="match status" value="1"/>
</dbReference>
<evidence type="ECO:0000256" key="8">
    <source>
        <dbReference type="ARBA" id="ARBA00023004"/>
    </source>
</evidence>
<dbReference type="Gene3D" id="1.10.30.20">
    <property type="entry name" value="Bacterial XPD DNA helicase, FeS cluster domain"/>
    <property type="match status" value="1"/>
</dbReference>
<dbReference type="InterPro" id="IPR011545">
    <property type="entry name" value="DEAD/DEAH_box_helicase_dom"/>
</dbReference>